<dbReference type="InterPro" id="IPR043519">
    <property type="entry name" value="NT_sf"/>
</dbReference>
<keyword evidence="3" id="KW-0547">Nucleotide-binding</keyword>
<dbReference type="GeneID" id="17089940"/>
<dbReference type="STRING" id="130081.M2W696"/>
<evidence type="ECO:0000313" key="8">
    <source>
        <dbReference type="EMBL" id="EME31281.1"/>
    </source>
</evidence>
<comment type="similarity">
    <text evidence="1 5">Belongs to the tRNA nucleotidyltransferase/poly(A) polymerase family.</text>
</comment>
<reference evidence="9" key="1">
    <citation type="journal article" date="2013" name="Science">
        <title>Gene transfer from bacteria and archaea facilitated evolution of an extremophilic eukaryote.</title>
        <authorList>
            <person name="Schonknecht G."/>
            <person name="Chen W.H."/>
            <person name="Ternes C.M."/>
            <person name="Barbier G.G."/>
            <person name="Shrestha R.P."/>
            <person name="Stanke M."/>
            <person name="Brautigam A."/>
            <person name="Baker B.J."/>
            <person name="Banfield J.F."/>
            <person name="Garavito R.M."/>
            <person name="Carr K."/>
            <person name="Wilkerson C."/>
            <person name="Rensing S.A."/>
            <person name="Gagneul D."/>
            <person name="Dickenson N.E."/>
            <person name="Oesterhelt C."/>
            <person name="Lercher M.J."/>
            <person name="Weber A.P."/>
        </authorList>
    </citation>
    <scope>NUCLEOTIDE SEQUENCE [LARGE SCALE GENOMIC DNA]</scope>
    <source>
        <strain evidence="9">074W</strain>
    </source>
</reference>
<organism evidence="8 9">
    <name type="scientific">Galdieria sulphuraria</name>
    <name type="common">Red alga</name>
    <dbReference type="NCBI Taxonomy" id="130081"/>
    <lineage>
        <taxon>Eukaryota</taxon>
        <taxon>Rhodophyta</taxon>
        <taxon>Bangiophyceae</taxon>
        <taxon>Galdieriales</taxon>
        <taxon>Galdieriaceae</taxon>
        <taxon>Galdieria</taxon>
    </lineage>
</organism>
<proteinExistence type="inferred from homology"/>
<dbReference type="InterPro" id="IPR002646">
    <property type="entry name" value="PolA_pol_head_dom"/>
</dbReference>
<dbReference type="RefSeq" id="XP_005707801.1">
    <property type="nucleotide sequence ID" value="XM_005707744.1"/>
</dbReference>
<sequence>MVRLLFASFGFGYQRISFRSTGCTKCCWKGRQSLLYNLMPLRLAMGGRGVTEVEGTNCSKKIEQKRPLTEAFNKPEKFFSAKKFIDLEAREEELFRLLLDAVNVLETGTTLRVAGGWVRDKLLKINKEDPDIDLALDNMMGREFANKLQFYLKSRNITCGHIAIIQQNPEQSKHLETARVKVNGIYLDLVNLRKESYAHHSRIPEIQIGTPYEDAVRRDLTINSLFYNLNEDIIEDFSGKGFDDLKNRIIRTPMEPKETLLDDPLRALRVIRFATRFDFDMDPALYNCCKSREVHVALGEKVSRERVGSEIDYMLKTASYVRGIGILYETGLYKAVFIHPRVIDSSYSLEDSFYQSLLSISKLNWIRQRKILSYHSAIEEHTILEELGVFSVAFHFYETFDDRNKVNLAQYILRHCLKRRVRECDSIMTVLEGSTELMAHLINDVPSSDMSRGVDGEPLRLTIGRILKRTGSLWNIAFKVACCRILKGDLQWDTFSHGRANDIFRESREDSNTFLSRIRSWESFIIQLGIEDIHKWKPLFNGNEVLSLLPKLPRGPKMKQILDAQIEWMLMNPKGTKEDCRKWLLDEYQVYCDPSM</sequence>
<dbReference type="OMA" id="ASRFNCT"/>
<dbReference type="GO" id="GO:0052927">
    <property type="term" value="F:CC tRNA cytidylyltransferase activity"/>
    <property type="evidence" value="ECO:0007669"/>
    <property type="project" value="TreeGrafter"/>
</dbReference>
<protein>
    <submittedName>
        <fullName evidence="8">tRNA nucleotidyltransferase (CCA-adding enzyme)</fullName>
    </submittedName>
</protein>
<evidence type="ECO:0000256" key="3">
    <source>
        <dbReference type="ARBA" id="ARBA00022741"/>
    </source>
</evidence>
<dbReference type="InterPro" id="IPR032828">
    <property type="entry name" value="PolyA_RNA-bd"/>
</dbReference>
<dbReference type="eggNOG" id="KOG2159">
    <property type="taxonomic scope" value="Eukaryota"/>
</dbReference>
<dbReference type="AlphaFoldDB" id="M2W696"/>
<evidence type="ECO:0000259" key="7">
    <source>
        <dbReference type="Pfam" id="PF12627"/>
    </source>
</evidence>
<dbReference type="Gramene" id="EME31281">
    <property type="protein sequence ID" value="EME31281"/>
    <property type="gene ID" value="Gasu_15200"/>
</dbReference>
<dbReference type="PANTHER" id="PTHR13734:SF5">
    <property type="entry name" value="CCA TRNA NUCLEOTIDYLTRANSFERASE, MITOCHONDRIAL"/>
    <property type="match status" value="1"/>
</dbReference>
<evidence type="ECO:0000313" key="9">
    <source>
        <dbReference type="Proteomes" id="UP000030680"/>
    </source>
</evidence>
<evidence type="ECO:0000256" key="4">
    <source>
        <dbReference type="ARBA" id="ARBA00022884"/>
    </source>
</evidence>
<evidence type="ECO:0000259" key="6">
    <source>
        <dbReference type="Pfam" id="PF01743"/>
    </source>
</evidence>
<keyword evidence="2 5" id="KW-0808">Transferase</keyword>
<dbReference type="GO" id="GO:0000166">
    <property type="term" value="F:nucleotide binding"/>
    <property type="evidence" value="ECO:0007669"/>
    <property type="project" value="UniProtKB-KW"/>
</dbReference>
<dbReference type="Pfam" id="PF01743">
    <property type="entry name" value="PolyA_pol"/>
    <property type="match status" value="1"/>
</dbReference>
<feature type="domain" description="tRNA nucleotidyltransferase/poly(A) polymerase RNA and SrmB- binding" evidence="7">
    <location>
        <begin position="300"/>
        <end position="337"/>
    </location>
</feature>
<dbReference type="OrthoDB" id="2182at2759"/>
<dbReference type="Pfam" id="PF12627">
    <property type="entry name" value="PolyA_pol_RNAbd"/>
    <property type="match status" value="1"/>
</dbReference>
<keyword evidence="4 5" id="KW-0694">RNA-binding</keyword>
<dbReference type="GO" id="GO:0052929">
    <property type="term" value="F:ATP:3'-cytidine-cytidine-tRNA adenylyltransferase activity"/>
    <property type="evidence" value="ECO:0007669"/>
    <property type="project" value="TreeGrafter"/>
</dbReference>
<gene>
    <name evidence="8" type="ORF">Gasu_15200</name>
</gene>
<dbReference type="Gene3D" id="1.10.3090.10">
    <property type="entry name" value="cca-adding enzyme, domain 2"/>
    <property type="match status" value="1"/>
</dbReference>
<evidence type="ECO:0000256" key="5">
    <source>
        <dbReference type="RuleBase" id="RU003953"/>
    </source>
</evidence>
<dbReference type="SUPFAM" id="SSF81301">
    <property type="entry name" value="Nucleotidyltransferase"/>
    <property type="match status" value="1"/>
</dbReference>
<dbReference type="CDD" id="cd05398">
    <property type="entry name" value="NT_ClassII-CCAase"/>
    <property type="match status" value="1"/>
</dbReference>
<dbReference type="PANTHER" id="PTHR13734">
    <property type="entry name" value="TRNA-NUCLEOTIDYLTRANSFERASE"/>
    <property type="match status" value="1"/>
</dbReference>
<dbReference type="GO" id="GO:0005739">
    <property type="term" value="C:mitochondrion"/>
    <property type="evidence" value="ECO:0007669"/>
    <property type="project" value="UniProtKB-ARBA"/>
</dbReference>
<feature type="domain" description="Poly A polymerase head" evidence="6">
    <location>
        <begin position="111"/>
        <end position="251"/>
    </location>
</feature>
<dbReference type="FunFam" id="3.30.460.10:FF:000019">
    <property type="entry name" value="tRNA nucleotidyltransferase cca2"/>
    <property type="match status" value="1"/>
</dbReference>
<dbReference type="SUPFAM" id="SSF81891">
    <property type="entry name" value="Poly A polymerase C-terminal region-like"/>
    <property type="match status" value="1"/>
</dbReference>
<dbReference type="GO" id="GO:0003723">
    <property type="term" value="F:RNA binding"/>
    <property type="evidence" value="ECO:0007669"/>
    <property type="project" value="UniProtKB-KW"/>
</dbReference>
<name>M2W696_GALSU</name>
<dbReference type="EMBL" id="KB454493">
    <property type="protein sequence ID" value="EME31281.1"/>
    <property type="molecule type" value="Genomic_DNA"/>
</dbReference>
<evidence type="ECO:0000256" key="2">
    <source>
        <dbReference type="ARBA" id="ARBA00022679"/>
    </source>
</evidence>
<dbReference type="KEGG" id="gsl:Gasu_15200"/>
<dbReference type="Gene3D" id="3.30.460.10">
    <property type="entry name" value="Beta Polymerase, domain 2"/>
    <property type="match status" value="1"/>
</dbReference>
<keyword evidence="9" id="KW-1185">Reference proteome</keyword>
<dbReference type="GO" id="GO:0001680">
    <property type="term" value="P:tRNA 3'-terminal CCA addition"/>
    <property type="evidence" value="ECO:0007669"/>
    <property type="project" value="TreeGrafter"/>
</dbReference>
<accession>M2W696</accession>
<dbReference type="Proteomes" id="UP000030680">
    <property type="component" value="Unassembled WGS sequence"/>
</dbReference>
<evidence type="ECO:0000256" key="1">
    <source>
        <dbReference type="ARBA" id="ARBA00007265"/>
    </source>
</evidence>